<dbReference type="SUPFAM" id="SSF47384">
    <property type="entry name" value="Homodimeric domain of signal transducing histidine kinase"/>
    <property type="match status" value="1"/>
</dbReference>
<dbReference type="GO" id="GO:0005886">
    <property type="term" value="C:plasma membrane"/>
    <property type="evidence" value="ECO:0007669"/>
    <property type="project" value="UniProtKB-SubCell"/>
</dbReference>
<keyword evidence="8 10" id="KW-1133">Transmembrane helix</keyword>
<proteinExistence type="predicted"/>
<keyword evidence="10" id="KW-0472">Membrane</keyword>
<comment type="subcellular location">
    <subcellularLocation>
        <location evidence="2">Cell membrane</location>
    </subcellularLocation>
</comment>
<dbReference type="PANTHER" id="PTHR45436:SF5">
    <property type="entry name" value="SENSOR HISTIDINE KINASE TRCS"/>
    <property type="match status" value="1"/>
</dbReference>
<accession>A0A939T3D3</accession>
<dbReference type="PANTHER" id="PTHR45436">
    <property type="entry name" value="SENSOR HISTIDINE KINASE YKOH"/>
    <property type="match status" value="1"/>
</dbReference>
<evidence type="ECO:0000313" key="13">
    <source>
        <dbReference type="EMBL" id="MBO2446469.1"/>
    </source>
</evidence>
<keyword evidence="4" id="KW-0597">Phosphoprotein</keyword>
<dbReference type="InterPro" id="IPR003661">
    <property type="entry name" value="HisK_dim/P_dom"/>
</dbReference>
<dbReference type="InterPro" id="IPR003594">
    <property type="entry name" value="HATPase_dom"/>
</dbReference>
<feature type="transmembrane region" description="Helical" evidence="10">
    <location>
        <begin position="62"/>
        <end position="82"/>
    </location>
</feature>
<dbReference type="GO" id="GO:0000155">
    <property type="term" value="F:phosphorelay sensor kinase activity"/>
    <property type="evidence" value="ECO:0007669"/>
    <property type="project" value="InterPro"/>
</dbReference>
<comment type="catalytic activity">
    <reaction evidence="1">
        <text>ATP + protein L-histidine = ADP + protein N-phospho-L-histidine.</text>
        <dbReference type="EC" id="2.7.13.3"/>
    </reaction>
</comment>
<evidence type="ECO:0000256" key="9">
    <source>
        <dbReference type="ARBA" id="ARBA00023012"/>
    </source>
</evidence>
<protein>
    <recommendedName>
        <fullName evidence="3">histidine kinase</fullName>
        <ecNumber evidence="3">2.7.13.3</ecNumber>
    </recommendedName>
</protein>
<feature type="domain" description="Histidine kinase" evidence="11">
    <location>
        <begin position="144"/>
        <end position="350"/>
    </location>
</feature>
<evidence type="ECO:0000256" key="5">
    <source>
        <dbReference type="ARBA" id="ARBA00022679"/>
    </source>
</evidence>
<reference evidence="13" key="1">
    <citation type="submission" date="2021-03" db="EMBL/GenBank/DDBJ databases">
        <authorList>
            <person name="Kanchanasin P."/>
            <person name="Saeng-In P."/>
            <person name="Phongsopitanun W."/>
            <person name="Yuki M."/>
            <person name="Kudo T."/>
            <person name="Ohkuma M."/>
            <person name="Tanasupawat S."/>
        </authorList>
    </citation>
    <scope>NUCLEOTIDE SEQUENCE</scope>
    <source>
        <strain evidence="13">GKU 128</strain>
    </source>
</reference>
<dbReference type="Proteomes" id="UP000669179">
    <property type="component" value="Unassembled WGS sequence"/>
</dbReference>
<feature type="transmembrane region" description="Helical" evidence="10">
    <location>
        <begin position="12"/>
        <end position="30"/>
    </location>
</feature>
<dbReference type="Gene3D" id="1.10.287.130">
    <property type="match status" value="1"/>
</dbReference>
<dbReference type="SUPFAM" id="SSF55874">
    <property type="entry name" value="ATPase domain of HSP90 chaperone/DNA topoisomerase II/histidine kinase"/>
    <property type="match status" value="1"/>
</dbReference>
<dbReference type="CDD" id="cd00082">
    <property type="entry name" value="HisKA"/>
    <property type="match status" value="1"/>
</dbReference>
<dbReference type="InterPro" id="IPR036097">
    <property type="entry name" value="HisK_dim/P_sf"/>
</dbReference>
<dbReference type="RefSeq" id="WP_208254070.1">
    <property type="nucleotide sequence ID" value="NZ_JAGEOJ010000002.1"/>
</dbReference>
<dbReference type="InterPro" id="IPR050428">
    <property type="entry name" value="TCS_sensor_his_kinase"/>
</dbReference>
<evidence type="ECO:0000259" key="11">
    <source>
        <dbReference type="PROSITE" id="PS50109"/>
    </source>
</evidence>
<gene>
    <name evidence="13" type="ORF">J4573_05170</name>
</gene>
<dbReference type="CDD" id="cd06225">
    <property type="entry name" value="HAMP"/>
    <property type="match status" value="1"/>
</dbReference>
<evidence type="ECO:0000256" key="3">
    <source>
        <dbReference type="ARBA" id="ARBA00012438"/>
    </source>
</evidence>
<evidence type="ECO:0000256" key="8">
    <source>
        <dbReference type="ARBA" id="ARBA00022989"/>
    </source>
</evidence>
<keyword evidence="9" id="KW-0902">Two-component regulatory system</keyword>
<evidence type="ECO:0000256" key="7">
    <source>
        <dbReference type="ARBA" id="ARBA00022777"/>
    </source>
</evidence>
<keyword evidence="14" id="KW-1185">Reference proteome</keyword>
<keyword evidence="7 13" id="KW-0418">Kinase</keyword>
<dbReference type="SMART" id="SM00388">
    <property type="entry name" value="HisKA"/>
    <property type="match status" value="1"/>
</dbReference>
<dbReference type="PROSITE" id="PS50109">
    <property type="entry name" value="HIS_KIN"/>
    <property type="match status" value="1"/>
</dbReference>
<name>A0A939T3D3_9ACTN</name>
<dbReference type="EMBL" id="JAGEOJ010000002">
    <property type="protein sequence ID" value="MBO2446469.1"/>
    <property type="molecule type" value="Genomic_DNA"/>
</dbReference>
<evidence type="ECO:0000256" key="1">
    <source>
        <dbReference type="ARBA" id="ARBA00000085"/>
    </source>
</evidence>
<dbReference type="Gene3D" id="3.30.565.10">
    <property type="entry name" value="Histidine kinase-like ATPase, C-terminal domain"/>
    <property type="match status" value="1"/>
</dbReference>
<evidence type="ECO:0000256" key="4">
    <source>
        <dbReference type="ARBA" id="ARBA00022553"/>
    </source>
</evidence>
<dbReference type="Pfam" id="PF00512">
    <property type="entry name" value="HisKA"/>
    <property type="match status" value="1"/>
</dbReference>
<dbReference type="SMART" id="SM00387">
    <property type="entry name" value="HATPase_c"/>
    <property type="match status" value="1"/>
</dbReference>
<dbReference type="Pfam" id="PF00672">
    <property type="entry name" value="HAMP"/>
    <property type="match status" value="1"/>
</dbReference>
<evidence type="ECO:0000256" key="10">
    <source>
        <dbReference type="SAM" id="Phobius"/>
    </source>
</evidence>
<dbReference type="SUPFAM" id="SSF158472">
    <property type="entry name" value="HAMP domain-like"/>
    <property type="match status" value="1"/>
</dbReference>
<dbReference type="AlphaFoldDB" id="A0A939T3D3"/>
<feature type="domain" description="HAMP" evidence="12">
    <location>
        <begin position="83"/>
        <end position="136"/>
    </location>
</feature>
<keyword evidence="6 10" id="KW-0812">Transmembrane</keyword>
<dbReference type="Gene3D" id="6.10.340.10">
    <property type="match status" value="1"/>
</dbReference>
<evidence type="ECO:0000256" key="2">
    <source>
        <dbReference type="ARBA" id="ARBA00004236"/>
    </source>
</evidence>
<dbReference type="Pfam" id="PF02518">
    <property type="entry name" value="HATPase_c"/>
    <property type="match status" value="1"/>
</dbReference>
<dbReference type="InterPro" id="IPR036890">
    <property type="entry name" value="HATPase_C_sf"/>
</dbReference>
<dbReference type="InterPro" id="IPR005467">
    <property type="entry name" value="His_kinase_dom"/>
</dbReference>
<evidence type="ECO:0000259" key="12">
    <source>
        <dbReference type="PROSITE" id="PS50885"/>
    </source>
</evidence>
<dbReference type="PROSITE" id="PS50885">
    <property type="entry name" value="HAMP"/>
    <property type="match status" value="1"/>
</dbReference>
<organism evidence="13 14">
    <name type="scientific">Actinomadura barringtoniae</name>
    <dbReference type="NCBI Taxonomy" id="1427535"/>
    <lineage>
        <taxon>Bacteria</taxon>
        <taxon>Bacillati</taxon>
        <taxon>Actinomycetota</taxon>
        <taxon>Actinomycetes</taxon>
        <taxon>Streptosporangiales</taxon>
        <taxon>Thermomonosporaceae</taxon>
        <taxon>Actinomadura</taxon>
    </lineage>
</organism>
<dbReference type="SMART" id="SM00304">
    <property type="entry name" value="HAMP"/>
    <property type="match status" value="1"/>
</dbReference>
<dbReference type="InterPro" id="IPR003660">
    <property type="entry name" value="HAMP_dom"/>
</dbReference>
<evidence type="ECO:0000313" key="14">
    <source>
        <dbReference type="Proteomes" id="UP000669179"/>
    </source>
</evidence>
<dbReference type="EC" id="2.7.13.3" evidence="3"/>
<keyword evidence="5" id="KW-0808">Transferase</keyword>
<sequence>MTARLRLTLSYALFAVLTGAVMLAIIYLAMRWVPNYPLTAANPRDTSPAPSRQEILDTLLRISGYALGALAVIGLAGGWIIAGRVLSPLKQLNEAARIAAEGSLGHRIAMTGRRDEFTDLADTFDAMLDRLQRSFERQQRFAANASHELRTPLSITRTMLDVAVADPGGQDYGRLTSRLQKTNQRSIEIVEALLQLSALGRTPLSLEPTDLAEVTAEALETVRKEAETREITISADLAPAPVLGDPALLRQLALNLLENALRHNVPGGAVTVSVAPSRLTVSNTGPLIPPDAVDVYLEPFARGKARTAGGGHGLGLTLVADIIQAHQGRLRLAPNPTGGLTAEAALMGVEAIREPIEHRP</sequence>
<comment type="caution">
    <text evidence="13">The sequence shown here is derived from an EMBL/GenBank/DDBJ whole genome shotgun (WGS) entry which is preliminary data.</text>
</comment>
<evidence type="ECO:0000256" key="6">
    <source>
        <dbReference type="ARBA" id="ARBA00022692"/>
    </source>
</evidence>